<dbReference type="InterPro" id="IPR038125">
    <property type="entry name" value="HTHP_sf"/>
</dbReference>
<dbReference type="OrthoDB" id="72286at2"/>
<evidence type="ECO:0000313" key="1">
    <source>
        <dbReference type="EMBL" id="EYD76015.1"/>
    </source>
</evidence>
<dbReference type="Pfam" id="PF11534">
    <property type="entry name" value="HTHP"/>
    <property type="match status" value="1"/>
</dbReference>
<proteinExistence type="predicted"/>
<accession>A0A017HNY7</accession>
<gene>
    <name evidence="1" type="ORF">Rumeso_02444</name>
</gene>
<dbReference type="InterPro" id="IPR021111">
    <property type="entry name" value="Hexamer_Tyr-coord_heme_pr_HTHP"/>
</dbReference>
<name>A0A017HNY7_9RHOB</name>
<dbReference type="Proteomes" id="UP000019666">
    <property type="component" value="Unassembled WGS sequence"/>
</dbReference>
<dbReference type="Gene3D" id="6.10.80.10">
    <property type="entry name" value="Hexameric tyrosine-coordinated heme protein (HTHP)"/>
    <property type="match status" value="1"/>
</dbReference>
<dbReference type="EMBL" id="AOSK01000062">
    <property type="protein sequence ID" value="EYD76015.1"/>
    <property type="molecule type" value="Genomic_DNA"/>
</dbReference>
<dbReference type="STRING" id="442562.Rumeso_02444"/>
<reference evidence="1 2" key="1">
    <citation type="submission" date="2013-02" db="EMBL/GenBank/DDBJ databases">
        <authorList>
            <person name="Fiebig A."/>
            <person name="Goeker M."/>
            <person name="Klenk H.-P.P."/>
        </authorList>
    </citation>
    <scope>NUCLEOTIDE SEQUENCE [LARGE SCALE GENOMIC DNA]</scope>
    <source>
        <strain evidence="1 2">DSM 19309</strain>
    </source>
</reference>
<evidence type="ECO:0008006" key="3">
    <source>
        <dbReference type="Google" id="ProtNLM"/>
    </source>
</evidence>
<protein>
    <recommendedName>
        <fullName evidence="3">Hexameric tyrosine-coordinated heme protein (HTHP)</fullName>
    </recommendedName>
</protein>
<sequence length="76" mass="8360">MTDWLPSLITATPAEGYDLAVRLARMTVKMTQADPEVRERLRVQYAQDPDALIAISQAVATHFAAVAAANGYWRPS</sequence>
<keyword evidence="2" id="KW-1185">Reference proteome</keyword>
<dbReference type="AlphaFoldDB" id="A0A017HNY7"/>
<dbReference type="RefSeq" id="WP_037280272.1">
    <property type="nucleotide sequence ID" value="NZ_KK088571.1"/>
</dbReference>
<dbReference type="HOGENOM" id="CLU_175440_1_0_5"/>
<evidence type="ECO:0000313" key="2">
    <source>
        <dbReference type="Proteomes" id="UP000019666"/>
    </source>
</evidence>
<comment type="caution">
    <text evidence="1">The sequence shown here is derived from an EMBL/GenBank/DDBJ whole genome shotgun (WGS) entry which is preliminary data.</text>
</comment>
<organism evidence="1 2">
    <name type="scientific">Rubellimicrobium mesophilum DSM 19309</name>
    <dbReference type="NCBI Taxonomy" id="442562"/>
    <lineage>
        <taxon>Bacteria</taxon>
        <taxon>Pseudomonadati</taxon>
        <taxon>Pseudomonadota</taxon>
        <taxon>Alphaproteobacteria</taxon>
        <taxon>Rhodobacterales</taxon>
        <taxon>Roseobacteraceae</taxon>
        <taxon>Rubellimicrobium</taxon>
    </lineage>
</organism>